<dbReference type="SMART" id="SM00065">
    <property type="entry name" value="GAF"/>
    <property type="match status" value="1"/>
</dbReference>
<organism evidence="8 9">
    <name type="scientific">Lysobacter helvus</name>
    <dbReference type="NCBI Taxonomy" id="2675059"/>
    <lineage>
        <taxon>Bacteria</taxon>
        <taxon>Pseudomonadati</taxon>
        <taxon>Pseudomonadota</taxon>
        <taxon>Gammaproteobacteria</taxon>
        <taxon>Lysobacterales</taxon>
        <taxon>Lysobacteraceae</taxon>
        <taxon>Lysobacter</taxon>
    </lineage>
</organism>
<dbReference type="InterPro" id="IPR029016">
    <property type="entry name" value="GAF-like_dom_sf"/>
</dbReference>
<dbReference type="Gene3D" id="3.30.565.10">
    <property type="entry name" value="Histidine kinase-like ATPase, C-terminal domain"/>
    <property type="match status" value="1"/>
</dbReference>
<keyword evidence="3" id="KW-0597">Phosphoprotein</keyword>
<dbReference type="InterPro" id="IPR036890">
    <property type="entry name" value="HATPase_C_sf"/>
</dbReference>
<dbReference type="InterPro" id="IPR005467">
    <property type="entry name" value="His_kinase_dom"/>
</dbReference>
<dbReference type="Gene3D" id="1.10.287.130">
    <property type="match status" value="1"/>
</dbReference>
<keyword evidence="5 8" id="KW-0418">Kinase</keyword>
<dbReference type="CDD" id="cd00075">
    <property type="entry name" value="HATPase"/>
    <property type="match status" value="1"/>
</dbReference>
<dbReference type="Gene3D" id="3.30.450.40">
    <property type="match status" value="1"/>
</dbReference>
<reference evidence="8 9" key="1">
    <citation type="submission" date="2021-03" db="EMBL/GenBank/DDBJ databases">
        <title>Complete Genome Sequences of Two Lysobacter Strains Isolated from Sea Water (Lysobacter caseinilyticus) and Soil (Lysobacter helvus) in South Korea.</title>
        <authorList>
            <person name="Watanabe Y."/>
            <person name="Arakawa K."/>
        </authorList>
    </citation>
    <scope>NUCLEOTIDE SEQUENCE [LARGE SCALE GENOMIC DNA]</scope>
    <source>
        <strain evidence="8 9">D10</strain>
    </source>
</reference>
<keyword evidence="4" id="KW-0808">Transferase</keyword>
<dbReference type="SUPFAM" id="SSF55781">
    <property type="entry name" value="GAF domain-like"/>
    <property type="match status" value="1"/>
</dbReference>
<keyword evidence="6" id="KW-0902">Two-component regulatory system</keyword>
<dbReference type="InterPro" id="IPR003594">
    <property type="entry name" value="HATPase_dom"/>
</dbReference>
<dbReference type="SUPFAM" id="SSF47384">
    <property type="entry name" value="Homodimeric domain of signal transducing histidine kinase"/>
    <property type="match status" value="1"/>
</dbReference>
<evidence type="ECO:0000313" key="9">
    <source>
        <dbReference type="Proteomes" id="UP000680514"/>
    </source>
</evidence>
<evidence type="ECO:0000256" key="3">
    <source>
        <dbReference type="ARBA" id="ARBA00022553"/>
    </source>
</evidence>
<comment type="catalytic activity">
    <reaction evidence="1">
        <text>ATP + protein L-histidine = ADP + protein N-phospho-L-histidine.</text>
        <dbReference type="EC" id="2.7.13.3"/>
    </reaction>
</comment>
<accession>A0ABM7Q9M3</accession>
<evidence type="ECO:0000259" key="7">
    <source>
        <dbReference type="PROSITE" id="PS50109"/>
    </source>
</evidence>
<dbReference type="RefSeq" id="WP_213435019.1">
    <property type="nucleotide sequence ID" value="NZ_AP024546.1"/>
</dbReference>
<protein>
    <recommendedName>
        <fullName evidence="2">histidine kinase</fullName>
        <ecNumber evidence="2">2.7.13.3</ecNumber>
    </recommendedName>
</protein>
<evidence type="ECO:0000256" key="2">
    <source>
        <dbReference type="ARBA" id="ARBA00012438"/>
    </source>
</evidence>
<feature type="domain" description="Histidine kinase" evidence="7">
    <location>
        <begin position="180"/>
        <end position="393"/>
    </location>
</feature>
<dbReference type="PRINTS" id="PR00344">
    <property type="entry name" value="BCTRLSENSOR"/>
</dbReference>
<dbReference type="EC" id="2.7.13.3" evidence="2"/>
<dbReference type="PANTHER" id="PTHR43711:SF1">
    <property type="entry name" value="HISTIDINE KINASE 1"/>
    <property type="match status" value="1"/>
</dbReference>
<dbReference type="PANTHER" id="PTHR43711">
    <property type="entry name" value="TWO-COMPONENT HISTIDINE KINASE"/>
    <property type="match status" value="1"/>
</dbReference>
<dbReference type="SUPFAM" id="SSF55874">
    <property type="entry name" value="ATPase domain of HSP90 chaperone/DNA topoisomerase II/histidine kinase"/>
    <property type="match status" value="1"/>
</dbReference>
<dbReference type="InterPro" id="IPR004358">
    <property type="entry name" value="Sig_transdc_His_kin-like_C"/>
</dbReference>
<keyword evidence="9" id="KW-1185">Reference proteome</keyword>
<dbReference type="InterPro" id="IPR050736">
    <property type="entry name" value="Sensor_HK_Regulatory"/>
</dbReference>
<dbReference type="InterPro" id="IPR003018">
    <property type="entry name" value="GAF"/>
</dbReference>
<dbReference type="CDD" id="cd00082">
    <property type="entry name" value="HisKA"/>
    <property type="match status" value="1"/>
</dbReference>
<dbReference type="InterPro" id="IPR036097">
    <property type="entry name" value="HisK_dim/P_sf"/>
</dbReference>
<dbReference type="Pfam" id="PF01590">
    <property type="entry name" value="GAF"/>
    <property type="match status" value="1"/>
</dbReference>
<dbReference type="PROSITE" id="PS50109">
    <property type="entry name" value="HIS_KIN"/>
    <property type="match status" value="1"/>
</dbReference>
<dbReference type="Proteomes" id="UP000680514">
    <property type="component" value="Chromosome"/>
</dbReference>
<proteinExistence type="predicted"/>
<sequence>MPRTRQDDLDAIARLPAVDKILRVVARATGMRFTAVARVTDTEWIACAVHDEIDFGLKPGGALELGTTICNEIRQHREPVIFGHASADPHWSQHHTPRIYGLESYISVPIFRRDGTFFGTLCAIDPQPAKLDDPTILETFQLCTDLIAAQLEQDERMHATEAALVDAEALAHWREQFIAILGHDLRSPLMSLTVGTHMLSLAPLDAQWQGQVQRMARSCERMTGLIDDLLDLARSRLGEGIPVALVRDGELEASFAQVVEEVRGGHPSHAIRAALTLDQDVLCDRRRLSQLLANLLVNAATHGAQASPIDVAADIVENVLVVSVANTGTPIADADRARLFQPYVRVAPGDGQGGLGLGLYIAAEIARAHGGTLTVQSSADDGTRFEFRMPMDAAVVTAAT</sequence>
<evidence type="ECO:0000256" key="5">
    <source>
        <dbReference type="ARBA" id="ARBA00022777"/>
    </source>
</evidence>
<evidence type="ECO:0000256" key="6">
    <source>
        <dbReference type="ARBA" id="ARBA00023012"/>
    </source>
</evidence>
<gene>
    <name evidence="8" type="ORF">LYSHEL_00040</name>
</gene>
<evidence type="ECO:0000256" key="1">
    <source>
        <dbReference type="ARBA" id="ARBA00000085"/>
    </source>
</evidence>
<name>A0ABM7Q9M3_9GAMM</name>
<evidence type="ECO:0000313" key="8">
    <source>
        <dbReference type="EMBL" id="BCT94133.1"/>
    </source>
</evidence>
<dbReference type="GO" id="GO:0016301">
    <property type="term" value="F:kinase activity"/>
    <property type="evidence" value="ECO:0007669"/>
    <property type="project" value="UniProtKB-KW"/>
</dbReference>
<dbReference type="SMART" id="SM00387">
    <property type="entry name" value="HATPase_c"/>
    <property type="match status" value="1"/>
</dbReference>
<dbReference type="InterPro" id="IPR003661">
    <property type="entry name" value="HisK_dim/P_dom"/>
</dbReference>
<dbReference type="Pfam" id="PF02518">
    <property type="entry name" value="HATPase_c"/>
    <property type="match status" value="1"/>
</dbReference>
<dbReference type="EMBL" id="AP024546">
    <property type="protein sequence ID" value="BCT94133.1"/>
    <property type="molecule type" value="Genomic_DNA"/>
</dbReference>
<evidence type="ECO:0000256" key="4">
    <source>
        <dbReference type="ARBA" id="ARBA00022679"/>
    </source>
</evidence>
<dbReference type="SMART" id="SM00388">
    <property type="entry name" value="HisKA"/>
    <property type="match status" value="1"/>
</dbReference>
<dbReference type="Pfam" id="PF00512">
    <property type="entry name" value="HisKA"/>
    <property type="match status" value="1"/>
</dbReference>